<evidence type="ECO:0000256" key="3">
    <source>
        <dbReference type="ARBA" id="ARBA00022448"/>
    </source>
</evidence>
<feature type="coiled-coil region" evidence="11">
    <location>
        <begin position="272"/>
        <end position="299"/>
    </location>
</feature>
<reference evidence="12 13" key="1">
    <citation type="journal article" date="2013" name="Nat. Commun.">
        <title>The evolution and pathogenic mechanisms of the rice sheath blight pathogen.</title>
        <authorList>
            <person name="Zheng A."/>
            <person name="Lin R."/>
            <person name="Xu L."/>
            <person name="Qin P."/>
            <person name="Tang C."/>
            <person name="Ai P."/>
            <person name="Zhang D."/>
            <person name="Liu Y."/>
            <person name="Sun Z."/>
            <person name="Feng H."/>
            <person name="Wang Y."/>
            <person name="Chen Y."/>
            <person name="Liang X."/>
            <person name="Fu R."/>
            <person name="Li Q."/>
            <person name="Zhang J."/>
            <person name="Yu X."/>
            <person name="Xie Z."/>
            <person name="Ding L."/>
            <person name="Guan P."/>
            <person name="Tang J."/>
            <person name="Liang Y."/>
            <person name="Wang S."/>
            <person name="Deng Q."/>
            <person name="Li S."/>
            <person name="Zhu J."/>
            <person name="Wang L."/>
            <person name="Liu H."/>
            <person name="Li P."/>
        </authorList>
    </citation>
    <scope>NUCLEOTIDE SEQUENCE [LARGE SCALE GENOMIC DNA]</scope>
    <source>
        <strain evidence="13">AG-1 IA</strain>
    </source>
</reference>
<keyword evidence="13" id="KW-1185">Reference proteome</keyword>
<keyword evidence="10" id="KW-0999">Mitochondrion inner membrane</keyword>
<evidence type="ECO:0000256" key="11">
    <source>
        <dbReference type="SAM" id="Coils"/>
    </source>
</evidence>
<comment type="caution">
    <text evidence="12">The sequence shown here is derived from an EMBL/GenBank/DDBJ whole genome shotgun (WGS) entry which is preliminary data.</text>
</comment>
<keyword evidence="4 10" id="KW-0812">Transmembrane</keyword>
<comment type="similarity">
    <text evidence="2 10">Belongs to the CorA metal ion transporter (MIT) (TC 1.A.35) family.</text>
</comment>
<dbReference type="InterPro" id="IPR039204">
    <property type="entry name" value="MRS2-like"/>
</dbReference>
<comment type="subcellular location">
    <subcellularLocation>
        <location evidence="1">Membrane</location>
        <topology evidence="1">Multi-pass membrane protein</topology>
    </subcellularLocation>
    <subcellularLocation>
        <location evidence="10">Mitochondrion inner membrane</location>
        <topology evidence="10">Multi-pass membrane protein</topology>
    </subcellularLocation>
</comment>
<dbReference type="GO" id="GO:0005743">
    <property type="term" value="C:mitochondrial inner membrane"/>
    <property type="evidence" value="ECO:0007669"/>
    <property type="project" value="UniProtKB-SubCell"/>
</dbReference>
<keyword evidence="8 10" id="KW-0406">Ion transport</keyword>
<dbReference type="STRING" id="983506.L8WWR8"/>
<keyword evidence="9 10" id="KW-0472">Membrane</keyword>
<evidence type="ECO:0000256" key="8">
    <source>
        <dbReference type="ARBA" id="ARBA00023065"/>
    </source>
</evidence>
<keyword evidence="11" id="KW-0175">Coiled coil</keyword>
<keyword evidence="6" id="KW-0809">Transit peptide</keyword>
<evidence type="ECO:0000313" key="13">
    <source>
        <dbReference type="Proteomes" id="UP000011668"/>
    </source>
</evidence>
<dbReference type="Proteomes" id="UP000011668">
    <property type="component" value="Unassembled WGS sequence"/>
</dbReference>
<evidence type="ECO:0000256" key="6">
    <source>
        <dbReference type="ARBA" id="ARBA00022946"/>
    </source>
</evidence>
<accession>L8WWR8</accession>
<evidence type="ECO:0000256" key="9">
    <source>
        <dbReference type="ARBA" id="ARBA00023136"/>
    </source>
</evidence>
<gene>
    <name evidence="12" type="ORF">AG1IA_03533</name>
</gene>
<proteinExistence type="inferred from homology"/>
<evidence type="ECO:0000256" key="7">
    <source>
        <dbReference type="ARBA" id="ARBA00022989"/>
    </source>
</evidence>
<dbReference type="OrthoDB" id="10251508at2759"/>
<sequence>MAMLTAISTRCRLICRVIHIGAPASVEARVRGCSAEGASHRALNTWQRGFLSDGDDEAARAAILENALKGRQPTDLMLRCPSTCLPKHHTSVSGQFTKSDLCAEHRLNVNILHIRALVKADAVILFDSYGSVDSRLHSVFLYHLESTTLPYEFRALESILVSVVSALEAEMVFTRHLVAGLLAELEDDIDRDKFKRLLHYSRRLQSFTNRAKLVQTALEEVLQQGRSVTYYDDHDFNHPIFNFLSVTHIDRAKLDSDEDMNHMYLTDKKLGVERKMEDHDELEVLLESFDKQVEEIVNEAETTIVSLCATFDPISPRVFLSNVQSTLEIVELILDSNRNALLALDLKVSIGTFGIGAGALVAGLFGMNVSRAFWRTGLQSHLEDDRFAFFAVSGVAMGVAGLVAWLGMRRGLLGEHCYDDFGTRILCCSHFSCFGSFQLWFSNPSTPPSPLSYSRVLSYYHDLTDHLSGLILTPRPRAPLVNEVGHHPWSQATY</sequence>
<keyword evidence="5 10" id="KW-0460">Magnesium</keyword>
<evidence type="ECO:0000256" key="4">
    <source>
        <dbReference type="ARBA" id="ARBA00022692"/>
    </source>
</evidence>
<evidence type="ECO:0000256" key="5">
    <source>
        <dbReference type="ARBA" id="ARBA00022842"/>
    </source>
</evidence>
<dbReference type="PANTHER" id="PTHR13890:SF0">
    <property type="entry name" value="MAGNESIUM TRANSPORTER MRS2 HOMOLOG, MITOCHONDRIAL"/>
    <property type="match status" value="1"/>
</dbReference>
<evidence type="ECO:0000256" key="10">
    <source>
        <dbReference type="RuleBase" id="RU366042"/>
    </source>
</evidence>
<dbReference type="EMBL" id="AFRT01000808">
    <property type="protein sequence ID" value="ELU42435.1"/>
    <property type="molecule type" value="Genomic_DNA"/>
</dbReference>
<evidence type="ECO:0000256" key="2">
    <source>
        <dbReference type="ARBA" id="ARBA00009765"/>
    </source>
</evidence>
<keyword evidence="3 10" id="KW-0813">Transport</keyword>
<organism evidence="12 13">
    <name type="scientific">Thanatephorus cucumeris (strain AG1-IA)</name>
    <name type="common">Rice sheath blight fungus</name>
    <name type="synonym">Rhizoctonia solani</name>
    <dbReference type="NCBI Taxonomy" id="983506"/>
    <lineage>
        <taxon>Eukaryota</taxon>
        <taxon>Fungi</taxon>
        <taxon>Dikarya</taxon>
        <taxon>Basidiomycota</taxon>
        <taxon>Agaricomycotina</taxon>
        <taxon>Agaricomycetes</taxon>
        <taxon>Cantharellales</taxon>
        <taxon>Ceratobasidiaceae</taxon>
        <taxon>Rhizoctonia</taxon>
        <taxon>Rhizoctonia solani AG-1</taxon>
    </lineage>
</organism>
<name>L8WWR8_THACA</name>
<keyword evidence="7 10" id="KW-1133">Transmembrane helix</keyword>
<keyword evidence="10" id="KW-0496">Mitochondrion</keyword>
<feature type="transmembrane region" description="Helical" evidence="10">
    <location>
        <begin position="348"/>
        <end position="367"/>
    </location>
</feature>
<protein>
    <recommendedName>
        <fullName evidence="10">Magnesium transporter</fullName>
    </recommendedName>
</protein>
<dbReference type="Pfam" id="PF22099">
    <property type="entry name" value="MRS2-like"/>
    <property type="match status" value="2"/>
</dbReference>
<dbReference type="CDD" id="cd12823">
    <property type="entry name" value="Mrs2_Mfm1p-like"/>
    <property type="match status" value="1"/>
</dbReference>
<dbReference type="HOGENOM" id="CLU_025144_1_2_1"/>
<dbReference type="PANTHER" id="PTHR13890">
    <property type="entry name" value="RNA SPLICING PROTEIN MRS2, MITOCHONDRIAL"/>
    <property type="match status" value="1"/>
</dbReference>
<dbReference type="Gene3D" id="1.20.58.340">
    <property type="entry name" value="Magnesium transport protein CorA, transmembrane region"/>
    <property type="match status" value="2"/>
</dbReference>
<dbReference type="GO" id="GO:0015095">
    <property type="term" value="F:magnesium ion transmembrane transporter activity"/>
    <property type="evidence" value="ECO:0007669"/>
    <property type="project" value="TreeGrafter"/>
</dbReference>
<feature type="transmembrane region" description="Helical" evidence="10">
    <location>
        <begin position="387"/>
        <end position="406"/>
    </location>
</feature>
<dbReference type="AlphaFoldDB" id="L8WWR8"/>
<evidence type="ECO:0000256" key="1">
    <source>
        <dbReference type="ARBA" id="ARBA00004141"/>
    </source>
</evidence>
<dbReference type="GO" id="GO:0045016">
    <property type="term" value="P:mitochondrial magnesium ion transmembrane transport"/>
    <property type="evidence" value="ECO:0007669"/>
    <property type="project" value="TreeGrafter"/>
</dbReference>
<evidence type="ECO:0000313" key="12">
    <source>
        <dbReference type="EMBL" id="ELU42435.1"/>
    </source>
</evidence>